<dbReference type="RefSeq" id="WP_206585901.1">
    <property type="nucleotide sequence ID" value="NZ_JAFKCU010000002.1"/>
</dbReference>
<comment type="caution">
    <text evidence="1">The sequence shown here is derived from an EMBL/GenBank/DDBJ whole genome shotgun (WGS) entry which is preliminary data.</text>
</comment>
<evidence type="ECO:0000313" key="1">
    <source>
        <dbReference type="EMBL" id="MBN7815213.1"/>
    </source>
</evidence>
<reference evidence="1 2" key="1">
    <citation type="submission" date="2021-03" db="EMBL/GenBank/DDBJ databases">
        <title>novel species isolated from a fishpond in China.</title>
        <authorList>
            <person name="Lu H."/>
            <person name="Cai Z."/>
        </authorList>
    </citation>
    <scope>NUCLEOTIDE SEQUENCE [LARGE SCALE GENOMIC DNA]</scope>
    <source>
        <strain evidence="1 2">YJ13C</strain>
    </source>
</reference>
<dbReference type="Proteomes" id="UP000664480">
    <property type="component" value="Unassembled WGS sequence"/>
</dbReference>
<name>A0ABS3CDM9_9BACT</name>
<accession>A0ABS3CDM9</accession>
<gene>
    <name evidence="1" type="ORF">J0A69_07235</name>
</gene>
<dbReference type="EMBL" id="JAFKCU010000002">
    <property type="protein sequence ID" value="MBN7815213.1"/>
    <property type="molecule type" value="Genomic_DNA"/>
</dbReference>
<protein>
    <submittedName>
        <fullName evidence="1">Uncharacterized protein</fullName>
    </submittedName>
</protein>
<sequence>MNNPNSTFRLFFTAVLIFILPLFAFSQEQIEVKKVEFEKGKSSAMISGKLKGEQIIDYVLNAKAGQEISVKFTSSNSANYFNLMAPGEEYVAFYNSSMGENSYQGKLEKSGDQRIRVYLMRSAARRNEVADFKLEISIED</sequence>
<dbReference type="Gene3D" id="2.60.120.380">
    <property type="match status" value="1"/>
</dbReference>
<keyword evidence="2" id="KW-1185">Reference proteome</keyword>
<proteinExistence type="predicted"/>
<evidence type="ECO:0000313" key="2">
    <source>
        <dbReference type="Proteomes" id="UP000664480"/>
    </source>
</evidence>
<organism evidence="1 2">
    <name type="scientific">Algoriphagus pacificus</name>
    <dbReference type="NCBI Taxonomy" id="2811234"/>
    <lineage>
        <taxon>Bacteria</taxon>
        <taxon>Pseudomonadati</taxon>
        <taxon>Bacteroidota</taxon>
        <taxon>Cytophagia</taxon>
        <taxon>Cytophagales</taxon>
        <taxon>Cyclobacteriaceae</taxon>
        <taxon>Algoriphagus</taxon>
    </lineage>
</organism>